<evidence type="ECO:0008006" key="4">
    <source>
        <dbReference type="Google" id="ProtNLM"/>
    </source>
</evidence>
<evidence type="ECO:0000256" key="1">
    <source>
        <dbReference type="SAM" id="Phobius"/>
    </source>
</evidence>
<evidence type="ECO:0000313" key="3">
    <source>
        <dbReference type="Proteomes" id="UP000485484"/>
    </source>
</evidence>
<name>A0A1V5MK23_UNCT6</name>
<comment type="caution">
    <text evidence="2">The sequence shown here is derived from an EMBL/GenBank/DDBJ whole genome shotgun (WGS) entry which is preliminary data.</text>
</comment>
<evidence type="ECO:0000313" key="2">
    <source>
        <dbReference type="EMBL" id="OPZ93584.1"/>
    </source>
</evidence>
<dbReference type="AlphaFoldDB" id="A0A1V5MK23"/>
<sequence>MSKKTSKPARVKPTLQNLQRIFLTGLFIIAPVAVSLWVLAILVRFMENLLGPIFRNLLGETYIPGIGFVSLILLILLLGFVASNILGRRFLKNAQQFLEKVPLFNKIYLTVRGISDEILGGEQQRAFKSVVLVPFPSPGIRTVGFITAAPTEAGPGVVGVFVPTVPNITTGFYLIYPESEVQSTSLTIEEGIRLVISAGLSRNPGEKNGKNPPDQG</sequence>
<organism evidence="2 3">
    <name type="scientific">candidate division TA06 bacterium ADurb.Bin417</name>
    <dbReference type="NCBI Taxonomy" id="1852828"/>
    <lineage>
        <taxon>Bacteria</taxon>
        <taxon>Bacteria division TA06</taxon>
    </lineage>
</organism>
<keyword evidence="1" id="KW-1133">Transmembrane helix</keyword>
<gene>
    <name evidence="2" type="ORF">BWY73_00240</name>
</gene>
<dbReference type="InterPro" id="IPR007462">
    <property type="entry name" value="COV1-like"/>
</dbReference>
<protein>
    <recommendedName>
        <fullName evidence="4">DUF502 domain-containing protein</fullName>
    </recommendedName>
</protein>
<keyword evidence="1" id="KW-0472">Membrane</keyword>
<dbReference type="PANTHER" id="PTHR31876">
    <property type="entry name" value="COV-LIKE PROTEIN 1"/>
    <property type="match status" value="1"/>
</dbReference>
<dbReference type="Proteomes" id="UP000485484">
    <property type="component" value="Unassembled WGS sequence"/>
</dbReference>
<dbReference type="Pfam" id="PF04367">
    <property type="entry name" value="DUF502"/>
    <property type="match status" value="1"/>
</dbReference>
<accession>A0A1V5MK23</accession>
<dbReference type="EMBL" id="MWAK01000017">
    <property type="protein sequence ID" value="OPZ93584.1"/>
    <property type="molecule type" value="Genomic_DNA"/>
</dbReference>
<keyword evidence="1" id="KW-0812">Transmembrane</keyword>
<feature type="transmembrane region" description="Helical" evidence="1">
    <location>
        <begin position="21"/>
        <end position="42"/>
    </location>
</feature>
<feature type="transmembrane region" description="Helical" evidence="1">
    <location>
        <begin position="62"/>
        <end position="86"/>
    </location>
</feature>
<reference evidence="2 3" key="1">
    <citation type="submission" date="2017-02" db="EMBL/GenBank/DDBJ databases">
        <title>Delving into the versatile metabolic prowess of the omnipresent phylum Bacteroidetes.</title>
        <authorList>
            <person name="Nobu M.K."/>
            <person name="Mei R."/>
            <person name="Narihiro T."/>
            <person name="Kuroda K."/>
            <person name="Liu W.-T."/>
        </authorList>
    </citation>
    <scope>NUCLEOTIDE SEQUENCE [LARGE SCALE GENOMIC DNA]</scope>
    <source>
        <strain evidence="2">ADurb.Bin417</strain>
    </source>
</reference>
<dbReference type="PANTHER" id="PTHR31876:SF26">
    <property type="entry name" value="PROTEIN LIKE COV 2"/>
    <property type="match status" value="1"/>
</dbReference>
<proteinExistence type="predicted"/>